<dbReference type="SUPFAM" id="SSF50129">
    <property type="entry name" value="GroES-like"/>
    <property type="match status" value="1"/>
</dbReference>
<feature type="domain" description="Alcohol dehydrogenase-like C-terminal" evidence="6">
    <location>
        <begin position="188"/>
        <end position="315"/>
    </location>
</feature>
<dbReference type="SUPFAM" id="SSF51735">
    <property type="entry name" value="NAD(P)-binding Rossmann-fold domains"/>
    <property type="match status" value="1"/>
</dbReference>
<reference evidence="9" key="1">
    <citation type="journal article" date="2019" name="Int. J. Syst. Evol. Microbiol.">
        <title>The Global Catalogue of Microorganisms (GCM) 10K type strain sequencing project: providing services to taxonomists for standard genome sequencing and annotation.</title>
        <authorList>
            <consortium name="The Broad Institute Genomics Platform"/>
            <consortium name="The Broad Institute Genome Sequencing Center for Infectious Disease"/>
            <person name="Wu L."/>
            <person name="Ma J."/>
        </authorList>
    </citation>
    <scope>NUCLEOTIDE SEQUENCE [LARGE SCALE GENOMIC DNA]</scope>
    <source>
        <strain evidence="9">JCM 17808</strain>
    </source>
</reference>
<feature type="domain" description="Alcohol dehydrogenase-like N-terminal" evidence="7">
    <location>
        <begin position="26"/>
        <end position="149"/>
    </location>
</feature>
<dbReference type="Proteomes" id="UP001500642">
    <property type="component" value="Unassembled WGS sequence"/>
</dbReference>
<dbReference type="EMBL" id="BAABGL010000002">
    <property type="protein sequence ID" value="GAA4383554.1"/>
    <property type="molecule type" value="Genomic_DNA"/>
</dbReference>
<dbReference type="Pfam" id="PF00107">
    <property type="entry name" value="ADH_zinc_N"/>
    <property type="match status" value="1"/>
</dbReference>
<protein>
    <submittedName>
        <fullName evidence="8">Zinc-binding dehydrogenase</fullName>
    </submittedName>
</protein>
<dbReference type="InterPro" id="IPR013149">
    <property type="entry name" value="ADH-like_C"/>
</dbReference>
<sequence length="363" mass="38058">MRGTTVVLAEPGRIDYQEYEAVAPPPGGILMRMVRANVCGSEIHILKGHHPLVRPGCVLGHEGVGVVEALGDGVDSDFTGAPLAVGDRIVTTYFQACRRCPECNNDTPHICRNAYTLWGTPAVEAPHFNGTFGTFCAIGPNQAVFKVPDSVTSTAVSSANCALSQVYFGCELGEVSLGQKVVVLGAGGLGVCASAVASRMGAEVFVAEMAPARLDKALEFGAHHGIDLSQAEDSAGRVELIREATAGSADVVIDLTGVPDGFTEAVRSTRAGGIMVSIGNISPNRFTEFDPGLFTRSGAQIRAAIRYPGATLGRSVQFIADTPELDWEHLVDKDFAFDDIGSALEAAESRAVTRAGIVIDPSL</sequence>
<dbReference type="InterPro" id="IPR011032">
    <property type="entry name" value="GroES-like_sf"/>
</dbReference>
<dbReference type="Pfam" id="PF08240">
    <property type="entry name" value="ADH_N"/>
    <property type="match status" value="1"/>
</dbReference>
<dbReference type="InterPro" id="IPR050129">
    <property type="entry name" value="Zn_alcohol_dh"/>
</dbReference>
<dbReference type="PROSITE" id="PS00059">
    <property type="entry name" value="ADH_ZINC"/>
    <property type="match status" value="1"/>
</dbReference>
<gene>
    <name evidence="8" type="ORF">GCM10023167_03190</name>
</gene>
<keyword evidence="2 5" id="KW-0479">Metal-binding</keyword>
<evidence type="ECO:0000256" key="4">
    <source>
        <dbReference type="ARBA" id="ARBA00023002"/>
    </source>
</evidence>
<name>A0ABP8J1Z1_9MICO</name>
<dbReference type="InterPro" id="IPR013154">
    <property type="entry name" value="ADH-like_N"/>
</dbReference>
<dbReference type="InterPro" id="IPR002328">
    <property type="entry name" value="ADH_Zn_CS"/>
</dbReference>
<evidence type="ECO:0000256" key="2">
    <source>
        <dbReference type="ARBA" id="ARBA00022723"/>
    </source>
</evidence>
<dbReference type="PANTHER" id="PTHR43401">
    <property type="entry name" value="L-THREONINE 3-DEHYDROGENASE"/>
    <property type="match status" value="1"/>
</dbReference>
<evidence type="ECO:0000256" key="5">
    <source>
        <dbReference type="RuleBase" id="RU361277"/>
    </source>
</evidence>
<dbReference type="RefSeq" id="WP_345029295.1">
    <property type="nucleotide sequence ID" value="NZ_BAABGL010000002.1"/>
</dbReference>
<evidence type="ECO:0000313" key="9">
    <source>
        <dbReference type="Proteomes" id="UP001500642"/>
    </source>
</evidence>
<accession>A0ABP8J1Z1</accession>
<comment type="similarity">
    <text evidence="5">Belongs to the zinc-containing alcohol dehydrogenase family.</text>
</comment>
<organism evidence="8 9">
    <name type="scientific">Brevibacterium pityocampae</name>
    <dbReference type="NCBI Taxonomy" id="506594"/>
    <lineage>
        <taxon>Bacteria</taxon>
        <taxon>Bacillati</taxon>
        <taxon>Actinomycetota</taxon>
        <taxon>Actinomycetes</taxon>
        <taxon>Micrococcales</taxon>
        <taxon>Brevibacteriaceae</taxon>
        <taxon>Brevibacterium</taxon>
    </lineage>
</organism>
<keyword evidence="3 5" id="KW-0862">Zinc</keyword>
<evidence type="ECO:0000259" key="6">
    <source>
        <dbReference type="Pfam" id="PF00107"/>
    </source>
</evidence>
<dbReference type="Gene3D" id="3.90.180.10">
    <property type="entry name" value="Medium-chain alcohol dehydrogenases, catalytic domain"/>
    <property type="match status" value="1"/>
</dbReference>
<evidence type="ECO:0000313" key="8">
    <source>
        <dbReference type="EMBL" id="GAA4383554.1"/>
    </source>
</evidence>
<dbReference type="PANTHER" id="PTHR43401:SF2">
    <property type="entry name" value="L-THREONINE 3-DEHYDROGENASE"/>
    <property type="match status" value="1"/>
</dbReference>
<dbReference type="InterPro" id="IPR036291">
    <property type="entry name" value="NAD(P)-bd_dom_sf"/>
</dbReference>
<evidence type="ECO:0000256" key="3">
    <source>
        <dbReference type="ARBA" id="ARBA00022833"/>
    </source>
</evidence>
<comment type="caution">
    <text evidence="8">The sequence shown here is derived from an EMBL/GenBank/DDBJ whole genome shotgun (WGS) entry which is preliminary data.</text>
</comment>
<evidence type="ECO:0000256" key="1">
    <source>
        <dbReference type="ARBA" id="ARBA00001947"/>
    </source>
</evidence>
<dbReference type="Gene3D" id="3.40.50.720">
    <property type="entry name" value="NAD(P)-binding Rossmann-like Domain"/>
    <property type="match status" value="1"/>
</dbReference>
<keyword evidence="9" id="KW-1185">Reference proteome</keyword>
<comment type="cofactor">
    <cofactor evidence="1 5">
        <name>Zn(2+)</name>
        <dbReference type="ChEBI" id="CHEBI:29105"/>
    </cofactor>
</comment>
<evidence type="ECO:0000259" key="7">
    <source>
        <dbReference type="Pfam" id="PF08240"/>
    </source>
</evidence>
<proteinExistence type="inferred from homology"/>
<keyword evidence="4" id="KW-0560">Oxidoreductase</keyword>